<dbReference type="SMART" id="SM00271">
    <property type="entry name" value="DnaJ"/>
    <property type="match status" value="1"/>
</dbReference>
<dbReference type="Pfam" id="PF12339">
    <property type="entry name" value="DNAJ_related"/>
    <property type="match status" value="1"/>
</dbReference>
<evidence type="ECO:0000256" key="1">
    <source>
        <dbReference type="ARBA" id="ARBA00023186"/>
    </source>
</evidence>
<reference evidence="3 4" key="1">
    <citation type="submission" date="2017-05" db="EMBL/GenBank/DDBJ databases">
        <title>Genomic insights into alkan degradation activity of Oleiphilus messinensis.</title>
        <authorList>
            <person name="Kozyavkin S.A."/>
            <person name="Slesarev A.I."/>
            <person name="Golyshin P.N."/>
            <person name="Korzhenkov A."/>
            <person name="Golyshina O.N."/>
            <person name="Toshchakov S.V."/>
        </authorList>
    </citation>
    <scope>NUCLEOTIDE SEQUENCE [LARGE SCALE GENOMIC DNA]</scope>
    <source>
        <strain evidence="3 4">ME102</strain>
    </source>
</reference>
<dbReference type="CDD" id="cd06257">
    <property type="entry name" value="DnaJ"/>
    <property type="match status" value="1"/>
</dbReference>
<keyword evidence="1" id="KW-0143">Chaperone</keyword>
<dbReference type="KEGG" id="ome:OLMES_2251"/>
<dbReference type="PROSITE" id="PS50076">
    <property type="entry name" value="DNAJ_2"/>
    <property type="match status" value="1"/>
</dbReference>
<proteinExistence type="predicted"/>
<name>A0A1Y0IA65_9GAMM</name>
<dbReference type="SUPFAM" id="SSF46565">
    <property type="entry name" value="Chaperone J-domain"/>
    <property type="match status" value="1"/>
</dbReference>
<dbReference type="InterPro" id="IPR021059">
    <property type="entry name" value="DnaJ-related_N"/>
</dbReference>
<evidence type="ECO:0000259" key="2">
    <source>
        <dbReference type="PROSITE" id="PS50076"/>
    </source>
</evidence>
<dbReference type="EMBL" id="CP021425">
    <property type="protein sequence ID" value="ARU56314.1"/>
    <property type="molecule type" value="Genomic_DNA"/>
</dbReference>
<sequence length="139" mass="16330">MASTTLIISPLQIHLRPHDCKKHNNELSQELENIPLRQFYLDTDNLYRTTEEDLDEMLQSFWRRVIRSDHIVAALETLGLNPKDIQYNEKGYKVIKRTYKQMAMEHHPDRGGSLKQSQKLNEAMQVLRVHFKSLNSNSP</sequence>
<gene>
    <name evidence="3" type="ORF">OLMES_2251</name>
</gene>
<dbReference type="AlphaFoldDB" id="A0A1Y0IA65"/>
<dbReference type="InterPro" id="IPR036869">
    <property type="entry name" value="J_dom_sf"/>
</dbReference>
<dbReference type="InterPro" id="IPR001623">
    <property type="entry name" value="DnaJ_domain"/>
</dbReference>
<dbReference type="Gene3D" id="1.10.287.110">
    <property type="entry name" value="DnaJ domain"/>
    <property type="match status" value="1"/>
</dbReference>
<dbReference type="Proteomes" id="UP000196027">
    <property type="component" value="Chromosome"/>
</dbReference>
<keyword evidence="4" id="KW-1185">Reference proteome</keyword>
<evidence type="ECO:0000313" key="3">
    <source>
        <dbReference type="EMBL" id="ARU56314.1"/>
    </source>
</evidence>
<feature type="domain" description="J" evidence="2">
    <location>
        <begin position="73"/>
        <end position="132"/>
    </location>
</feature>
<accession>A0A1Y0IA65</accession>
<protein>
    <submittedName>
        <fullName evidence="3">DnaJ-class molecular chaperone</fullName>
    </submittedName>
</protein>
<organism evidence="3 4">
    <name type="scientific">Oleiphilus messinensis</name>
    <dbReference type="NCBI Taxonomy" id="141451"/>
    <lineage>
        <taxon>Bacteria</taxon>
        <taxon>Pseudomonadati</taxon>
        <taxon>Pseudomonadota</taxon>
        <taxon>Gammaproteobacteria</taxon>
        <taxon>Oceanospirillales</taxon>
        <taxon>Oleiphilaceae</taxon>
        <taxon>Oleiphilus</taxon>
    </lineage>
</organism>
<evidence type="ECO:0000313" key="4">
    <source>
        <dbReference type="Proteomes" id="UP000196027"/>
    </source>
</evidence>